<accession>A0A9N8D912</accession>
<proteinExistence type="predicted"/>
<keyword evidence="2" id="KW-1133">Transmembrane helix</keyword>
<dbReference type="OrthoDB" id="38401at2759"/>
<evidence type="ECO:0000313" key="3">
    <source>
        <dbReference type="EMBL" id="CAB9496454.1"/>
    </source>
</evidence>
<comment type="caution">
    <text evidence="3">The sequence shown here is derived from an EMBL/GenBank/DDBJ whole genome shotgun (WGS) entry which is preliminary data.</text>
</comment>
<dbReference type="PANTHER" id="PTHR36362:SF1">
    <property type="entry name" value="DNA-DIRECTED RNA POLYMERASE SUBUNIT BETA"/>
    <property type="match status" value="1"/>
</dbReference>
<dbReference type="Proteomes" id="UP001153069">
    <property type="component" value="Unassembled WGS sequence"/>
</dbReference>
<dbReference type="EMBL" id="CAICTM010000005">
    <property type="protein sequence ID" value="CAB9496454.1"/>
    <property type="molecule type" value="Genomic_DNA"/>
</dbReference>
<dbReference type="InterPro" id="IPR029063">
    <property type="entry name" value="SAM-dependent_MTases_sf"/>
</dbReference>
<dbReference type="SUPFAM" id="SSF53335">
    <property type="entry name" value="S-adenosyl-L-methionine-dependent methyltransferases"/>
    <property type="match status" value="1"/>
</dbReference>
<feature type="region of interest" description="Disordered" evidence="1">
    <location>
        <begin position="58"/>
        <end position="81"/>
    </location>
</feature>
<dbReference type="PANTHER" id="PTHR36362">
    <property type="entry name" value="DNA-DIRECTED RNA POLYMERASE SUBUNIT BETA"/>
    <property type="match status" value="1"/>
</dbReference>
<feature type="compositionally biased region" description="Low complexity" evidence="1">
    <location>
        <begin position="58"/>
        <end position="76"/>
    </location>
</feature>
<organism evidence="3 4">
    <name type="scientific">Seminavis robusta</name>
    <dbReference type="NCBI Taxonomy" id="568900"/>
    <lineage>
        <taxon>Eukaryota</taxon>
        <taxon>Sar</taxon>
        <taxon>Stramenopiles</taxon>
        <taxon>Ochrophyta</taxon>
        <taxon>Bacillariophyta</taxon>
        <taxon>Bacillariophyceae</taxon>
        <taxon>Bacillariophycidae</taxon>
        <taxon>Naviculales</taxon>
        <taxon>Naviculaceae</taxon>
        <taxon>Seminavis</taxon>
    </lineage>
</organism>
<gene>
    <name evidence="3" type="ORF">SEMRO_5_G004280.1</name>
</gene>
<keyword evidence="4" id="KW-1185">Reference proteome</keyword>
<feature type="transmembrane region" description="Helical" evidence="2">
    <location>
        <begin position="20"/>
        <end position="37"/>
    </location>
</feature>
<name>A0A9N8D912_9STRA</name>
<evidence type="ECO:0000256" key="1">
    <source>
        <dbReference type="SAM" id="MobiDB-lite"/>
    </source>
</evidence>
<keyword evidence="2" id="KW-0472">Membrane</keyword>
<evidence type="ECO:0000256" key="2">
    <source>
        <dbReference type="SAM" id="Phobius"/>
    </source>
</evidence>
<protein>
    <submittedName>
        <fullName evidence="3">Uncharacterized protein</fullName>
    </submittedName>
</protein>
<keyword evidence="2" id="KW-0812">Transmembrane</keyword>
<sequence length="407" mass="46258">MRLKTKGRNDGNRCMESRQLGRMFCMFALCSVSFSLVRKSRTLTGGLSLLEGQQKLGSAQPTTATASTTATGTSITDNGPEKEWPAYQKYEWQGVPKQEIGHALVKKGKVDFIESMGEWMSDPSKLDEFLKVYENRPDKVNLCGMRINHSLYLYATIKYLQPTTIIENGVNAGHSTYIMRAAAPNAKIYAIDPLEIPICGQKERWIDPSGKTEYYTGTVKFQDFNQVDWAAKIARREINPDQTLVLLDDHLDPSTRYPTILKHGFRHILLEDNYKRGKGATEGDKTGFLPKQLFHGTDRNAQFFFQITKRYAEFPPLVSPVLAKEYTKPPKPAGGFLHVSDDLKTIVAPLLRPDLSEKDKAIYEQICKRLNLDPRLLDSESYMQVMCYNQFAYMEMMPLAPRLVELM</sequence>
<evidence type="ECO:0000313" key="4">
    <source>
        <dbReference type="Proteomes" id="UP001153069"/>
    </source>
</evidence>
<dbReference type="AlphaFoldDB" id="A0A9N8D912"/>
<dbReference type="Gene3D" id="3.40.50.150">
    <property type="entry name" value="Vaccinia Virus protein VP39"/>
    <property type="match status" value="1"/>
</dbReference>
<dbReference type="GO" id="GO:0012505">
    <property type="term" value="C:endomembrane system"/>
    <property type="evidence" value="ECO:0007669"/>
    <property type="project" value="TreeGrafter"/>
</dbReference>
<reference evidence="3" key="1">
    <citation type="submission" date="2020-06" db="EMBL/GenBank/DDBJ databases">
        <authorList>
            <consortium name="Plant Systems Biology data submission"/>
        </authorList>
    </citation>
    <scope>NUCLEOTIDE SEQUENCE</scope>
    <source>
        <strain evidence="3">D6</strain>
    </source>
</reference>